<accession>A0A3M7PKI3</accession>
<feature type="non-terminal residue" evidence="1">
    <location>
        <position position="1"/>
    </location>
</feature>
<keyword evidence="2" id="KW-1185">Reference proteome</keyword>
<proteinExistence type="predicted"/>
<sequence length="87" mass="10252">WSKEIYYLKLLIKSINQLDPVPKIFFIFESSPKKINAIEFKLNNKIKKFPKIDTLICLNVWLGGSLERQKVLFSALIIGYFYKIKRG</sequence>
<dbReference type="Proteomes" id="UP000276133">
    <property type="component" value="Unassembled WGS sequence"/>
</dbReference>
<protein>
    <submittedName>
        <fullName evidence="1">Uncharacterized protein</fullName>
    </submittedName>
</protein>
<evidence type="ECO:0000313" key="1">
    <source>
        <dbReference type="EMBL" id="RMZ99592.1"/>
    </source>
</evidence>
<evidence type="ECO:0000313" key="2">
    <source>
        <dbReference type="Proteomes" id="UP000276133"/>
    </source>
</evidence>
<name>A0A3M7PKI3_BRAPC</name>
<comment type="caution">
    <text evidence="1">The sequence shown here is derived from an EMBL/GenBank/DDBJ whole genome shotgun (WGS) entry which is preliminary data.</text>
</comment>
<organism evidence="1 2">
    <name type="scientific">Brachionus plicatilis</name>
    <name type="common">Marine rotifer</name>
    <name type="synonym">Brachionus muelleri</name>
    <dbReference type="NCBI Taxonomy" id="10195"/>
    <lineage>
        <taxon>Eukaryota</taxon>
        <taxon>Metazoa</taxon>
        <taxon>Spiralia</taxon>
        <taxon>Gnathifera</taxon>
        <taxon>Rotifera</taxon>
        <taxon>Eurotatoria</taxon>
        <taxon>Monogononta</taxon>
        <taxon>Pseudotrocha</taxon>
        <taxon>Ploima</taxon>
        <taxon>Brachionidae</taxon>
        <taxon>Brachionus</taxon>
    </lineage>
</organism>
<dbReference type="AlphaFoldDB" id="A0A3M7PKI3"/>
<gene>
    <name evidence="1" type="ORF">BpHYR1_021491</name>
</gene>
<dbReference type="EMBL" id="REGN01010147">
    <property type="protein sequence ID" value="RMZ99592.1"/>
    <property type="molecule type" value="Genomic_DNA"/>
</dbReference>
<reference evidence="1 2" key="1">
    <citation type="journal article" date="2018" name="Sci. Rep.">
        <title>Genomic signatures of local adaptation to the degree of environmental predictability in rotifers.</title>
        <authorList>
            <person name="Franch-Gras L."/>
            <person name="Hahn C."/>
            <person name="Garcia-Roger E.M."/>
            <person name="Carmona M.J."/>
            <person name="Serra M."/>
            <person name="Gomez A."/>
        </authorList>
    </citation>
    <scope>NUCLEOTIDE SEQUENCE [LARGE SCALE GENOMIC DNA]</scope>
    <source>
        <strain evidence="1">HYR1</strain>
    </source>
</reference>